<evidence type="ECO:0000313" key="1">
    <source>
        <dbReference type="EMBL" id="CAF4234675.1"/>
    </source>
</evidence>
<name>A0A820DNH9_9BILA</name>
<gene>
    <name evidence="1" type="ORF">OXD698_LOCUS42592</name>
</gene>
<feature type="non-terminal residue" evidence="1">
    <location>
        <position position="1"/>
    </location>
</feature>
<accession>A0A820DNH9</accession>
<comment type="caution">
    <text evidence="1">The sequence shown here is derived from an EMBL/GenBank/DDBJ whole genome shotgun (WGS) entry which is preliminary data.</text>
</comment>
<sequence length="116" mass="13555">MDVTTHPDIVIDTHTPHISWQLADEHTDDGHLLREVNQIGYSIRVKNVITDQLMWSTNYVQSSSSSHILYAGIPFTSDTSYTIAIKYYTKKHESQWYTVHFRTGLFSLMDWTGYWI</sequence>
<dbReference type="EMBL" id="CAJOAZ010011289">
    <property type="protein sequence ID" value="CAF4234675.1"/>
    <property type="molecule type" value="Genomic_DNA"/>
</dbReference>
<protein>
    <submittedName>
        <fullName evidence="1">Uncharacterized protein</fullName>
    </submittedName>
</protein>
<reference evidence="1" key="1">
    <citation type="submission" date="2021-02" db="EMBL/GenBank/DDBJ databases">
        <authorList>
            <person name="Nowell W R."/>
        </authorList>
    </citation>
    <scope>NUCLEOTIDE SEQUENCE</scope>
</reference>
<dbReference type="Gene3D" id="2.60.40.10">
    <property type="entry name" value="Immunoglobulins"/>
    <property type="match status" value="1"/>
</dbReference>
<dbReference type="Proteomes" id="UP000663844">
    <property type="component" value="Unassembled WGS sequence"/>
</dbReference>
<proteinExistence type="predicted"/>
<dbReference type="Pfam" id="PF25788">
    <property type="entry name" value="Ig_Rha78A_N"/>
    <property type="match status" value="1"/>
</dbReference>
<evidence type="ECO:0000313" key="2">
    <source>
        <dbReference type="Proteomes" id="UP000663844"/>
    </source>
</evidence>
<dbReference type="AlphaFoldDB" id="A0A820DNH9"/>
<organism evidence="1 2">
    <name type="scientific">Adineta steineri</name>
    <dbReference type="NCBI Taxonomy" id="433720"/>
    <lineage>
        <taxon>Eukaryota</taxon>
        <taxon>Metazoa</taxon>
        <taxon>Spiralia</taxon>
        <taxon>Gnathifera</taxon>
        <taxon>Rotifera</taxon>
        <taxon>Eurotatoria</taxon>
        <taxon>Bdelloidea</taxon>
        <taxon>Adinetida</taxon>
        <taxon>Adinetidae</taxon>
        <taxon>Adineta</taxon>
    </lineage>
</organism>
<feature type="non-terminal residue" evidence="1">
    <location>
        <position position="116"/>
    </location>
</feature>
<dbReference type="InterPro" id="IPR013783">
    <property type="entry name" value="Ig-like_fold"/>
</dbReference>